<dbReference type="InterPro" id="IPR036873">
    <property type="entry name" value="Rhodanese-like_dom_sf"/>
</dbReference>
<reference evidence="3" key="2">
    <citation type="submission" date="2021-04" db="EMBL/GenBank/DDBJ databases">
        <authorList>
            <person name="Gilroy R."/>
        </authorList>
    </citation>
    <scope>NUCLEOTIDE SEQUENCE</scope>
    <source>
        <strain evidence="3">9264</strain>
    </source>
</reference>
<protein>
    <submittedName>
        <fullName evidence="3">Rhodanese-like domain-containing protein</fullName>
    </submittedName>
</protein>
<dbReference type="AlphaFoldDB" id="A0A9D2U7J3"/>
<dbReference type="Gene3D" id="3.40.250.10">
    <property type="entry name" value="Rhodanese-like domain"/>
    <property type="match status" value="1"/>
</dbReference>
<keyword evidence="1" id="KW-0472">Membrane</keyword>
<dbReference type="InterPro" id="IPR050229">
    <property type="entry name" value="GlpE_sulfurtransferase"/>
</dbReference>
<dbReference type="PROSITE" id="PS50206">
    <property type="entry name" value="RHODANESE_3"/>
    <property type="match status" value="1"/>
</dbReference>
<dbReference type="Proteomes" id="UP000823889">
    <property type="component" value="Unassembled WGS sequence"/>
</dbReference>
<evidence type="ECO:0000259" key="2">
    <source>
        <dbReference type="PROSITE" id="PS50206"/>
    </source>
</evidence>
<name>A0A9D2U7J3_9BURK</name>
<evidence type="ECO:0000313" key="3">
    <source>
        <dbReference type="EMBL" id="HJD43635.1"/>
    </source>
</evidence>
<sequence length="136" mass="14962">MDFLLSNNNFLILIVAVVSGIMLLLPAFTKKKVGRPLSASEVVQQMNQNQAILLDIRPKDQFKTGHIPQARNITLNDLATQSNNLPKDKPIIVVCQHGRTATKGVASLRKLGFTQVYSLENGQQAWVEAGLPVKKS</sequence>
<feature type="domain" description="Rhodanese" evidence="2">
    <location>
        <begin position="47"/>
        <end position="135"/>
    </location>
</feature>
<evidence type="ECO:0000313" key="4">
    <source>
        <dbReference type="Proteomes" id="UP000823889"/>
    </source>
</evidence>
<dbReference type="Pfam" id="PF00581">
    <property type="entry name" value="Rhodanese"/>
    <property type="match status" value="1"/>
</dbReference>
<keyword evidence="1" id="KW-1133">Transmembrane helix</keyword>
<accession>A0A9D2U7J3</accession>
<dbReference type="EMBL" id="DWUQ01000024">
    <property type="protein sequence ID" value="HJD43635.1"/>
    <property type="molecule type" value="Genomic_DNA"/>
</dbReference>
<dbReference type="InterPro" id="IPR001763">
    <property type="entry name" value="Rhodanese-like_dom"/>
</dbReference>
<dbReference type="CDD" id="cd00158">
    <property type="entry name" value="RHOD"/>
    <property type="match status" value="1"/>
</dbReference>
<dbReference type="PANTHER" id="PTHR43031:SF18">
    <property type="entry name" value="RHODANESE-RELATED SULFURTRANSFERASES"/>
    <property type="match status" value="1"/>
</dbReference>
<gene>
    <name evidence="3" type="ORF">H9906_01220</name>
</gene>
<comment type="caution">
    <text evidence="3">The sequence shown here is derived from an EMBL/GenBank/DDBJ whole genome shotgun (WGS) entry which is preliminary data.</text>
</comment>
<proteinExistence type="predicted"/>
<dbReference type="SUPFAM" id="SSF52821">
    <property type="entry name" value="Rhodanese/Cell cycle control phosphatase"/>
    <property type="match status" value="1"/>
</dbReference>
<evidence type="ECO:0000256" key="1">
    <source>
        <dbReference type="SAM" id="Phobius"/>
    </source>
</evidence>
<keyword evidence="1" id="KW-0812">Transmembrane</keyword>
<dbReference type="SMART" id="SM00450">
    <property type="entry name" value="RHOD"/>
    <property type="match status" value="1"/>
</dbReference>
<organism evidence="3 4">
    <name type="scientific">Candidatus Paenalcaligenes intestinipullorum</name>
    <dbReference type="NCBI Taxonomy" id="2838718"/>
    <lineage>
        <taxon>Bacteria</taxon>
        <taxon>Pseudomonadati</taxon>
        <taxon>Pseudomonadota</taxon>
        <taxon>Betaproteobacteria</taxon>
        <taxon>Burkholderiales</taxon>
        <taxon>Alcaligenaceae</taxon>
        <taxon>Paenalcaligenes</taxon>
    </lineage>
</organism>
<feature type="transmembrane region" description="Helical" evidence="1">
    <location>
        <begin position="6"/>
        <end position="28"/>
    </location>
</feature>
<reference evidence="3" key="1">
    <citation type="journal article" date="2021" name="PeerJ">
        <title>Extensive microbial diversity within the chicken gut microbiome revealed by metagenomics and culture.</title>
        <authorList>
            <person name="Gilroy R."/>
            <person name="Ravi A."/>
            <person name="Getino M."/>
            <person name="Pursley I."/>
            <person name="Horton D.L."/>
            <person name="Alikhan N.F."/>
            <person name="Baker D."/>
            <person name="Gharbi K."/>
            <person name="Hall N."/>
            <person name="Watson M."/>
            <person name="Adriaenssens E.M."/>
            <person name="Foster-Nyarko E."/>
            <person name="Jarju S."/>
            <person name="Secka A."/>
            <person name="Antonio M."/>
            <person name="Oren A."/>
            <person name="Chaudhuri R.R."/>
            <person name="La Ragione R."/>
            <person name="Hildebrand F."/>
            <person name="Pallen M.J."/>
        </authorList>
    </citation>
    <scope>NUCLEOTIDE SEQUENCE</scope>
    <source>
        <strain evidence="3">9264</strain>
    </source>
</reference>
<dbReference type="PANTHER" id="PTHR43031">
    <property type="entry name" value="FAD-DEPENDENT OXIDOREDUCTASE"/>
    <property type="match status" value="1"/>
</dbReference>